<gene>
    <name evidence="1" type="ORF">KY290_028098</name>
</gene>
<reference evidence="1 2" key="1">
    <citation type="journal article" date="2021" name="bioRxiv">
        <title>Chromosome-scale and haplotype-resolved genome assembly of a tetraploid potato cultivar.</title>
        <authorList>
            <person name="Sun H."/>
            <person name="Jiao W.-B."/>
            <person name="Krause K."/>
            <person name="Campoy J.A."/>
            <person name="Goel M."/>
            <person name="Folz-Donahue K."/>
            <person name="Kukat C."/>
            <person name="Huettel B."/>
            <person name="Schneeberger K."/>
        </authorList>
    </citation>
    <scope>NUCLEOTIDE SEQUENCE [LARGE SCALE GENOMIC DNA]</scope>
    <source>
        <strain evidence="1">SolTubOtavaFocal</strain>
        <tissue evidence="1">Leaves</tissue>
    </source>
</reference>
<accession>A0ABQ7UIS5</accession>
<evidence type="ECO:0000313" key="2">
    <source>
        <dbReference type="Proteomes" id="UP000826656"/>
    </source>
</evidence>
<sequence length="82" mass="9729">MVIIKEEKIESSPSEYFPKIDESFWTDELSTENNMVVGHDQEIQVREENVDIFTTSSKMEEDMDFWYNVFIKTGDLPELPEF</sequence>
<proteinExistence type="predicted"/>
<dbReference type="EMBL" id="JAIVGD010000019">
    <property type="protein sequence ID" value="KAH0748866.1"/>
    <property type="molecule type" value="Genomic_DNA"/>
</dbReference>
<protein>
    <submittedName>
        <fullName evidence="1">Uncharacterized protein</fullName>
    </submittedName>
</protein>
<dbReference type="Proteomes" id="UP000826656">
    <property type="component" value="Unassembled WGS sequence"/>
</dbReference>
<evidence type="ECO:0000313" key="1">
    <source>
        <dbReference type="EMBL" id="KAH0748866.1"/>
    </source>
</evidence>
<name>A0ABQ7UIS5_SOLTU</name>
<comment type="caution">
    <text evidence="1">The sequence shown here is derived from an EMBL/GenBank/DDBJ whole genome shotgun (WGS) entry which is preliminary data.</text>
</comment>
<organism evidence="1 2">
    <name type="scientific">Solanum tuberosum</name>
    <name type="common">Potato</name>
    <dbReference type="NCBI Taxonomy" id="4113"/>
    <lineage>
        <taxon>Eukaryota</taxon>
        <taxon>Viridiplantae</taxon>
        <taxon>Streptophyta</taxon>
        <taxon>Embryophyta</taxon>
        <taxon>Tracheophyta</taxon>
        <taxon>Spermatophyta</taxon>
        <taxon>Magnoliopsida</taxon>
        <taxon>eudicotyledons</taxon>
        <taxon>Gunneridae</taxon>
        <taxon>Pentapetalae</taxon>
        <taxon>asterids</taxon>
        <taxon>lamiids</taxon>
        <taxon>Solanales</taxon>
        <taxon>Solanaceae</taxon>
        <taxon>Solanoideae</taxon>
        <taxon>Solaneae</taxon>
        <taxon>Solanum</taxon>
    </lineage>
</organism>
<keyword evidence="2" id="KW-1185">Reference proteome</keyword>